<dbReference type="AlphaFoldDB" id="A0A1N7NW65"/>
<dbReference type="STRING" id="373668.SAMN05421786_104118"/>
<proteinExistence type="predicted"/>
<reference evidence="2" key="1">
    <citation type="submission" date="2017-01" db="EMBL/GenBank/DDBJ databases">
        <authorList>
            <person name="Varghese N."/>
            <person name="Submissions S."/>
        </authorList>
    </citation>
    <scope>NUCLEOTIDE SEQUENCE [LARGE SCALE GENOMIC DNA]</scope>
    <source>
        <strain evidence="2">DSM 18017</strain>
    </source>
</reference>
<accession>A0A1N7NW65</accession>
<organism evidence="1 2">
    <name type="scientific">Chryseobacterium ureilyticum</name>
    <dbReference type="NCBI Taxonomy" id="373668"/>
    <lineage>
        <taxon>Bacteria</taxon>
        <taxon>Pseudomonadati</taxon>
        <taxon>Bacteroidota</taxon>
        <taxon>Flavobacteriia</taxon>
        <taxon>Flavobacteriales</taxon>
        <taxon>Weeksellaceae</taxon>
        <taxon>Chryseobacterium group</taxon>
        <taxon>Chryseobacterium</taxon>
    </lineage>
</organism>
<dbReference type="Proteomes" id="UP000186744">
    <property type="component" value="Unassembled WGS sequence"/>
</dbReference>
<protein>
    <submittedName>
        <fullName evidence="1">Uncharacterized protein</fullName>
    </submittedName>
</protein>
<keyword evidence="2" id="KW-1185">Reference proteome</keyword>
<dbReference type="EMBL" id="FTOL01000004">
    <property type="protein sequence ID" value="SIT02567.1"/>
    <property type="molecule type" value="Genomic_DNA"/>
</dbReference>
<evidence type="ECO:0000313" key="2">
    <source>
        <dbReference type="Proteomes" id="UP000186744"/>
    </source>
</evidence>
<evidence type="ECO:0000313" key="1">
    <source>
        <dbReference type="EMBL" id="SIT02567.1"/>
    </source>
</evidence>
<gene>
    <name evidence="1" type="ORF">SAMN05421786_104118</name>
</gene>
<name>A0A1N7NW65_9FLAO</name>
<sequence length="35" mass="4484">MQFHFCLKNLINFEFTKSKRYEKFKENRKTRNENN</sequence>